<evidence type="ECO:0000313" key="3">
    <source>
        <dbReference type="Proteomes" id="UP000243217"/>
    </source>
</evidence>
<name>A0A1V9YVC3_9STRA</name>
<reference evidence="2 3" key="1">
    <citation type="journal article" date="2014" name="Genome Biol. Evol.">
        <title>The secreted proteins of Achlya hypogyna and Thraustotheca clavata identify the ancestral oomycete secretome and reveal gene acquisitions by horizontal gene transfer.</title>
        <authorList>
            <person name="Misner I."/>
            <person name="Blouin N."/>
            <person name="Leonard G."/>
            <person name="Richards T.A."/>
            <person name="Lane C.E."/>
        </authorList>
    </citation>
    <scope>NUCLEOTIDE SEQUENCE [LARGE SCALE GENOMIC DNA]</scope>
    <source>
        <strain evidence="2 3">ATCC 34112</strain>
    </source>
</reference>
<evidence type="ECO:0000256" key="1">
    <source>
        <dbReference type="PROSITE-ProRule" id="PRU00023"/>
    </source>
</evidence>
<evidence type="ECO:0000313" key="2">
    <source>
        <dbReference type="EMBL" id="OQR89627.1"/>
    </source>
</evidence>
<organism evidence="2 3">
    <name type="scientific">Thraustotheca clavata</name>
    <dbReference type="NCBI Taxonomy" id="74557"/>
    <lineage>
        <taxon>Eukaryota</taxon>
        <taxon>Sar</taxon>
        <taxon>Stramenopiles</taxon>
        <taxon>Oomycota</taxon>
        <taxon>Saprolegniomycetes</taxon>
        <taxon>Saprolegniales</taxon>
        <taxon>Achlyaceae</taxon>
        <taxon>Thraustotheca</taxon>
    </lineage>
</organism>
<accession>A0A1V9YVC3</accession>
<dbReference type="InterPro" id="IPR036770">
    <property type="entry name" value="Ankyrin_rpt-contain_sf"/>
</dbReference>
<dbReference type="Proteomes" id="UP000243217">
    <property type="component" value="Unassembled WGS sequence"/>
</dbReference>
<sequence>MNDIGFICSRSCSRFAIDIAARNGDLKMVKYLYKSGCRMSVSDEMNSAAEYGHFAIIKWLHEECHEQWSYVTACKAIYNDHIAIAEYLVCQ</sequence>
<proteinExistence type="predicted"/>
<dbReference type="PANTHER" id="PTHR46586:SF3">
    <property type="entry name" value="ANKYRIN REPEAT-CONTAINING PROTEIN"/>
    <property type="match status" value="1"/>
</dbReference>
<dbReference type="EMBL" id="JNBS01002699">
    <property type="protein sequence ID" value="OQR89627.1"/>
    <property type="molecule type" value="Genomic_DNA"/>
</dbReference>
<dbReference type="OrthoDB" id="548202at2759"/>
<dbReference type="InterPro" id="IPR052050">
    <property type="entry name" value="SecEffector_AnkRepeat"/>
</dbReference>
<dbReference type="Gene3D" id="1.25.40.20">
    <property type="entry name" value="Ankyrin repeat-containing domain"/>
    <property type="match status" value="1"/>
</dbReference>
<dbReference type="Pfam" id="PF12796">
    <property type="entry name" value="Ank_2"/>
    <property type="match status" value="1"/>
</dbReference>
<keyword evidence="1" id="KW-0040">ANK repeat</keyword>
<protein>
    <submittedName>
        <fullName evidence="2">Uncharacterized protein</fullName>
    </submittedName>
</protein>
<dbReference type="AlphaFoldDB" id="A0A1V9YVC3"/>
<keyword evidence="3" id="KW-1185">Reference proteome</keyword>
<feature type="repeat" description="ANK" evidence="1">
    <location>
        <begin position="12"/>
        <end position="44"/>
    </location>
</feature>
<dbReference type="SUPFAM" id="SSF140860">
    <property type="entry name" value="Pseudo ankyrin repeat-like"/>
    <property type="match status" value="1"/>
</dbReference>
<dbReference type="PANTHER" id="PTHR46586">
    <property type="entry name" value="ANKYRIN REPEAT-CONTAINING PROTEIN"/>
    <property type="match status" value="1"/>
</dbReference>
<dbReference type="InterPro" id="IPR002110">
    <property type="entry name" value="Ankyrin_rpt"/>
</dbReference>
<dbReference type="PROSITE" id="PS50088">
    <property type="entry name" value="ANK_REPEAT"/>
    <property type="match status" value="1"/>
</dbReference>
<gene>
    <name evidence="2" type="ORF">THRCLA_22655</name>
</gene>
<comment type="caution">
    <text evidence="2">The sequence shown here is derived from an EMBL/GenBank/DDBJ whole genome shotgun (WGS) entry which is preliminary data.</text>
</comment>